<dbReference type="EMBL" id="KB741279">
    <property type="protein sequence ID" value="ENN71047.1"/>
    <property type="molecule type" value="Genomic_DNA"/>
</dbReference>
<gene>
    <name evidence="1" type="ORF">YQE_12258</name>
</gene>
<evidence type="ECO:0000313" key="1">
    <source>
        <dbReference type="EMBL" id="ENN71047.1"/>
    </source>
</evidence>
<dbReference type="HOGENOM" id="CLU_2760413_0_0_1"/>
<protein>
    <submittedName>
        <fullName evidence="1">Uncharacterized protein</fullName>
    </submittedName>
</protein>
<organism evidence="1">
    <name type="scientific">Dendroctonus ponderosae</name>
    <name type="common">Mountain pine beetle</name>
    <dbReference type="NCBI Taxonomy" id="77166"/>
    <lineage>
        <taxon>Eukaryota</taxon>
        <taxon>Metazoa</taxon>
        <taxon>Ecdysozoa</taxon>
        <taxon>Arthropoda</taxon>
        <taxon>Hexapoda</taxon>
        <taxon>Insecta</taxon>
        <taxon>Pterygota</taxon>
        <taxon>Neoptera</taxon>
        <taxon>Endopterygota</taxon>
        <taxon>Coleoptera</taxon>
        <taxon>Polyphaga</taxon>
        <taxon>Cucujiformia</taxon>
        <taxon>Curculionidae</taxon>
        <taxon>Scolytinae</taxon>
        <taxon>Dendroctonus</taxon>
    </lineage>
</organism>
<proteinExistence type="predicted"/>
<sequence>METLVVLWWSTVLKWEWFPLDRCCAPSVSPLLMPEFPTSETGSLPTLEYKFAPIATQTSSSYMVILIKDF</sequence>
<feature type="non-terminal residue" evidence="1">
    <location>
        <position position="1"/>
    </location>
</feature>
<dbReference type="AlphaFoldDB" id="N6TXN0"/>
<reference evidence="1" key="1">
    <citation type="journal article" date="2013" name="Genome Biol.">
        <title>Draft genome of the mountain pine beetle, Dendroctonus ponderosae Hopkins, a major forest pest.</title>
        <authorList>
            <person name="Keeling C.I."/>
            <person name="Yuen M.M."/>
            <person name="Liao N.Y."/>
            <person name="Docking T.R."/>
            <person name="Chan S.K."/>
            <person name="Taylor G.A."/>
            <person name="Palmquist D.L."/>
            <person name="Jackman S.D."/>
            <person name="Nguyen A."/>
            <person name="Li M."/>
            <person name="Henderson H."/>
            <person name="Janes J.K."/>
            <person name="Zhao Y."/>
            <person name="Pandoh P."/>
            <person name="Moore R."/>
            <person name="Sperling F.A."/>
            <person name="Huber D.P."/>
            <person name="Birol I."/>
            <person name="Jones S.J."/>
            <person name="Bohlmann J."/>
        </authorList>
    </citation>
    <scope>NUCLEOTIDE SEQUENCE</scope>
</reference>
<accession>N6TXN0</accession>
<name>N6TXN0_DENPD</name>